<accession>A0A6A6HJR7</accession>
<dbReference type="InterPro" id="IPR027417">
    <property type="entry name" value="P-loop_NTPase"/>
</dbReference>
<sequence>MSASSVSSNPIQAVAIPYSQNRDFTGRQGILNRLKHVFEKALHGSEHDSQTRSALYGLGGTGKSQIAIDFAYWILKQSPTTSVFWVHAGNFERFREDYQTIAETCKIPGRNASKANILQVVHDWLKEETHGHWFLIIDNADDEGLFFQSTSPPSSFLPRKTPPLSEYLPECAHGSILFTTRDQITAGYLTQNQNLLKVDKMSEEEAGDLLTKIFKTSYSFDQTSQLARKLEYLPLALVQAASYIQRPGMSLGKYLELLKSDPIALLSRSFPAAGRLTDIPHALASTWSITFKYLRINFYIAWKIFALMSFLDTQAIPKSILKATGKQGLELEEALGHMISFSLIHERAADSTARLRNTSSETSSSDECYDMHPLVRLVTQEWLKSQGRADDLANEMFSLLARSYPFDRQNPSWTTLNCHDLYEPHVVEMLKRAPSRETREARANLLGKRGRMFATSGRAIDSIECLEEVVEILEELSGPEHPDAMRTTFDLIRARGVLKDISIWKDLLSCNRTLKKAIDILPLDSPVIRQGALAMAACFRQLSLFEDGMLLTMFAIDSHRKSVGPDDSSFLALEDIIASDLCILKDEKAEQVLQSLFQKRTQQLGKGHWSTVYIMQTLWLLYHSTDRPSKAEAIARERISLLEERLGHDHLLTLSSRYYLTLACADLGRWTEAAELAESVIPMFVRVRGLRDSMTLCLKQLLCVRELLEGRDTAAIEMQSGLVRLAEQHLGKSSPSTAYFANRLKVWQDESTRAAYKRSWNEGSEERNIILAKQIVVQSGSKQTYLTKSQAKTLSDAWVLVDALLRGGQRSSISIHLWGTQHTIRRNGKRLCQKHADFSPSVVSATRPPLVLAPWCRRLLGLKQNQH</sequence>
<dbReference type="Gene3D" id="3.40.50.300">
    <property type="entry name" value="P-loop containing nucleotide triphosphate hydrolases"/>
    <property type="match status" value="1"/>
</dbReference>
<proteinExistence type="predicted"/>
<dbReference type="Gene3D" id="1.25.40.10">
    <property type="entry name" value="Tetratricopeptide repeat domain"/>
    <property type="match status" value="1"/>
</dbReference>
<dbReference type="SUPFAM" id="SSF48452">
    <property type="entry name" value="TPR-like"/>
    <property type="match status" value="1"/>
</dbReference>
<dbReference type="OrthoDB" id="1658288at2759"/>
<dbReference type="SUPFAM" id="SSF52540">
    <property type="entry name" value="P-loop containing nucleoside triphosphate hydrolases"/>
    <property type="match status" value="1"/>
</dbReference>
<gene>
    <name evidence="1" type="ORF">EV356DRAFT_508687</name>
</gene>
<keyword evidence="2" id="KW-1185">Reference proteome</keyword>
<evidence type="ECO:0000313" key="2">
    <source>
        <dbReference type="Proteomes" id="UP000800092"/>
    </source>
</evidence>
<reference evidence="1" key="1">
    <citation type="journal article" date="2020" name="Stud. Mycol.">
        <title>101 Dothideomycetes genomes: a test case for predicting lifestyles and emergence of pathogens.</title>
        <authorList>
            <person name="Haridas S."/>
            <person name="Albert R."/>
            <person name="Binder M."/>
            <person name="Bloem J."/>
            <person name="Labutti K."/>
            <person name="Salamov A."/>
            <person name="Andreopoulos B."/>
            <person name="Baker S."/>
            <person name="Barry K."/>
            <person name="Bills G."/>
            <person name="Bluhm B."/>
            <person name="Cannon C."/>
            <person name="Castanera R."/>
            <person name="Culley D."/>
            <person name="Daum C."/>
            <person name="Ezra D."/>
            <person name="Gonzalez J."/>
            <person name="Henrissat B."/>
            <person name="Kuo A."/>
            <person name="Liang C."/>
            <person name="Lipzen A."/>
            <person name="Lutzoni F."/>
            <person name="Magnuson J."/>
            <person name="Mondo S."/>
            <person name="Nolan M."/>
            <person name="Ohm R."/>
            <person name="Pangilinan J."/>
            <person name="Park H.-J."/>
            <person name="Ramirez L."/>
            <person name="Alfaro M."/>
            <person name="Sun H."/>
            <person name="Tritt A."/>
            <person name="Yoshinaga Y."/>
            <person name="Zwiers L.-H."/>
            <person name="Turgeon B."/>
            <person name="Goodwin S."/>
            <person name="Spatafora J."/>
            <person name="Crous P."/>
            <person name="Grigoriev I."/>
        </authorList>
    </citation>
    <scope>NUCLEOTIDE SEQUENCE</scope>
    <source>
        <strain evidence="1">Tuck. ex Michener</strain>
    </source>
</reference>
<dbReference type="PANTHER" id="PTHR46082:SF6">
    <property type="entry name" value="AAA+ ATPASE DOMAIN-CONTAINING PROTEIN-RELATED"/>
    <property type="match status" value="1"/>
</dbReference>
<protein>
    <recommendedName>
        <fullName evidence="3">NB-ARC domain-containing protein</fullName>
    </recommendedName>
</protein>
<dbReference type="EMBL" id="ML991777">
    <property type="protein sequence ID" value="KAF2238069.1"/>
    <property type="molecule type" value="Genomic_DNA"/>
</dbReference>
<dbReference type="PANTHER" id="PTHR46082">
    <property type="entry name" value="ATP/GTP-BINDING PROTEIN-RELATED"/>
    <property type="match status" value="1"/>
</dbReference>
<dbReference type="Proteomes" id="UP000800092">
    <property type="component" value="Unassembled WGS sequence"/>
</dbReference>
<dbReference type="Pfam" id="PF13374">
    <property type="entry name" value="TPR_10"/>
    <property type="match status" value="1"/>
</dbReference>
<evidence type="ECO:0000313" key="1">
    <source>
        <dbReference type="EMBL" id="KAF2238069.1"/>
    </source>
</evidence>
<dbReference type="InterPro" id="IPR011990">
    <property type="entry name" value="TPR-like_helical_dom_sf"/>
</dbReference>
<dbReference type="InterPro" id="IPR053137">
    <property type="entry name" value="NLR-like"/>
</dbReference>
<organism evidence="1 2">
    <name type="scientific">Viridothelium virens</name>
    <name type="common">Speckled blister lichen</name>
    <name type="synonym">Trypethelium virens</name>
    <dbReference type="NCBI Taxonomy" id="1048519"/>
    <lineage>
        <taxon>Eukaryota</taxon>
        <taxon>Fungi</taxon>
        <taxon>Dikarya</taxon>
        <taxon>Ascomycota</taxon>
        <taxon>Pezizomycotina</taxon>
        <taxon>Dothideomycetes</taxon>
        <taxon>Dothideomycetes incertae sedis</taxon>
        <taxon>Trypetheliales</taxon>
        <taxon>Trypetheliaceae</taxon>
        <taxon>Viridothelium</taxon>
    </lineage>
</organism>
<dbReference type="AlphaFoldDB" id="A0A6A6HJR7"/>
<evidence type="ECO:0008006" key="3">
    <source>
        <dbReference type="Google" id="ProtNLM"/>
    </source>
</evidence>
<name>A0A6A6HJR7_VIRVR</name>